<keyword evidence="5" id="KW-0175">Coiled coil</keyword>
<evidence type="ECO:0000256" key="7">
    <source>
        <dbReference type="SAM" id="SignalP"/>
    </source>
</evidence>
<dbReference type="SUPFAM" id="SSF57424">
    <property type="entry name" value="LDL receptor-like module"/>
    <property type="match status" value="2"/>
</dbReference>
<dbReference type="SUPFAM" id="SSF50911">
    <property type="entry name" value="Mannose 6-phosphate receptor domain"/>
    <property type="match status" value="1"/>
</dbReference>
<dbReference type="InterPro" id="IPR036607">
    <property type="entry name" value="PRKCSH"/>
</dbReference>
<dbReference type="InterPro" id="IPR028146">
    <property type="entry name" value="PRKCSH_N"/>
</dbReference>
<dbReference type="GO" id="GO:0006491">
    <property type="term" value="P:N-glycan processing"/>
    <property type="evidence" value="ECO:0007669"/>
    <property type="project" value="TreeGrafter"/>
</dbReference>
<feature type="signal peptide" evidence="7">
    <location>
        <begin position="1"/>
        <end position="18"/>
    </location>
</feature>
<dbReference type="Gene3D" id="2.70.130.10">
    <property type="entry name" value="Mannose-6-phosphate receptor binding domain"/>
    <property type="match status" value="1"/>
</dbReference>
<evidence type="ECO:0000256" key="4">
    <source>
        <dbReference type="ARBA" id="ARBA00023157"/>
    </source>
</evidence>
<accession>A0A6M2DYH4</accession>
<evidence type="ECO:0000256" key="6">
    <source>
        <dbReference type="SAM" id="MobiDB-lite"/>
    </source>
</evidence>
<keyword evidence="2 7" id="KW-0732">Signal</keyword>
<dbReference type="InterPro" id="IPR009011">
    <property type="entry name" value="Man6P_isomerase_rcpt-bd_dom_sf"/>
</dbReference>
<feature type="compositionally biased region" description="Acidic residues" evidence="6">
    <location>
        <begin position="300"/>
        <end position="316"/>
    </location>
</feature>
<dbReference type="Pfam" id="PF12999">
    <property type="entry name" value="PRKCSH-like"/>
    <property type="match status" value="1"/>
</dbReference>
<proteinExistence type="predicted"/>
<evidence type="ECO:0000259" key="8">
    <source>
        <dbReference type="PROSITE" id="PS51914"/>
    </source>
</evidence>
<dbReference type="GO" id="GO:0017177">
    <property type="term" value="C:glucosidase II complex"/>
    <property type="evidence" value="ECO:0007669"/>
    <property type="project" value="TreeGrafter"/>
</dbReference>
<dbReference type="Pfam" id="PF13015">
    <property type="entry name" value="PRKCSH_1"/>
    <property type="match status" value="1"/>
</dbReference>
<organism evidence="9">
    <name type="scientific">Xenopsylla cheopis</name>
    <name type="common">Oriental rat flea</name>
    <name type="synonym">Pulex cheopis</name>
    <dbReference type="NCBI Taxonomy" id="163159"/>
    <lineage>
        <taxon>Eukaryota</taxon>
        <taxon>Metazoa</taxon>
        <taxon>Ecdysozoa</taxon>
        <taxon>Arthropoda</taxon>
        <taxon>Hexapoda</taxon>
        <taxon>Insecta</taxon>
        <taxon>Pterygota</taxon>
        <taxon>Neoptera</taxon>
        <taxon>Endopterygota</taxon>
        <taxon>Siphonaptera</taxon>
        <taxon>Pulicidae</taxon>
        <taxon>Xenopsyllinae</taxon>
        <taxon>Xenopsylla</taxon>
    </lineage>
</organism>
<sequence length="503" mass="57732">MNFVLVFLFLIILEVCNCAKPSRPRGVPLFRAPLYANDKSFTCLDGLAVIPFTQVNDDYCDCEDGSDEPGTSACPNGIFYCNNAGYKATVIPSSRVNDGICDCCDTSDEYNSTASCMDTCHILGREALLEAEKKAELSRRGNQLRNELIQKGKLFKSKQQEKLLSLEKSVIEVNQLKEERLILKTDAESLENIALQQYQDIQQQNQETREKETDHINMEYEPYYVFDLIDTNKNQLVEIVELQAHLSLDKDNDGIVSLEEAKFFLNEKDEMDLDTFLQEAWPRIKPFHMKSIGLFKPPDDNENIDIEGDNANDDEEKFDKNDDESAKDNEEQTRPAYDEETQRLVDLATEARNNYNHVEQEIQSLEHEISNLKEILNKDFGPDEEFAVLNQECFEFEDREYIYKICLFDRVTQKSRSSGSETRLGMWSHWSGPIQNKYSAMTYTQGAACWNGPQRSTNVDIVCGLETKLVSVSEPNRCEYKFIMETPAVCSFSEQTENEHDEL</sequence>
<name>A0A6M2DYH4_XENCH</name>
<dbReference type="PANTHER" id="PTHR12630:SF1">
    <property type="entry name" value="GLUCOSIDASE 2 SUBUNIT BETA"/>
    <property type="match status" value="1"/>
</dbReference>
<feature type="coiled-coil region" evidence="5">
    <location>
        <begin position="348"/>
        <end position="375"/>
    </location>
</feature>
<protein>
    <recommendedName>
        <fullName evidence="1">Glucosidase 2 subunit beta</fullName>
    </recommendedName>
</protein>
<evidence type="ECO:0000256" key="5">
    <source>
        <dbReference type="SAM" id="Coils"/>
    </source>
</evidence>
<dbReference type="InterPro" id="IPR011992">
    <property type="entry name" value="EF-hand-dom_pair"/>
</dbReference>
<keyword evidence="3" id="KW-0256">Endoplasmic reticulum</keyword>
<reference evidence="9" key="1">
    <citation type="submission" date="2020-03" db="EMBL/GenBank/DDBJ databases">
        <title>Transcriptomic Profiling of the Digestive Tract of the Rat Flea, Xenopsylla cheopis, Following Blood Feeding and Infection with Yersinia pestis.</title>
        <authorList>
            <person name="Bland D.M."/>
            <person name="Martens C.A."/>
            <person name="Virtaneva K."/>
            <person name="Kanakabandi K."/>
            <person name="Long D."/>
            <person name="Rosenke R."/>
            <person name="Saturday G.A."/>
            <person name="Hoyt F.H."/>
            <person name="Bruno D.P."/>
            <person name="Ribeiro J.M.C."/>
            <person name="Hinnebusch J."/>
        </authorList>
    </citation>
    <scope>NUCLEOTIDE SEQUENCE</scope>
</reference>
<dbReference type="InterPro" id="IPR044865">
    <property type="entry name" value="MRH_dom"/>
</dbReference>
<feature type="region of interest" description="Disordered" evidence="6">
    <location>
        <begin position="296"/>
        <end position="340"/>
    </location>
</feature>
<dbReference type="Gene3D" id="4.10.400.10">
    <property type="entry name" value="Low-density Lipoprotein Receptor"/>
    <property type="match status" value="2"/>
</dbReference>
<dbReference type="PROSITE" id="PS51914">
    <property type="entry name" value="MRH"/>
    <property type="match status" value="1"/>
</dbReference>
<dbReference type="SUPFAM" id="SSF47473">
    <property type="entry name" value="EF-hand"/>
    <property type="match status" value="1"/>
</dbReference>
<feature type="compositionally biased region" description="Basic and acidic residues" evidence="6">
    <location>
        <begin position="317"/>
        <end position="340"/>
    </location>
</feature>
<evidence type="ECO:0000256" key="1">
    <source>
        <dbReference type="ARBA" id="ARBA00022387"/>
    </source>
</evidence>
<dbReference type="AlphaFoldDB" id="A0A6M2DYH4"/>
<evidence type="ECO:0000313" key="9">
    <source>
        <dbReference type="EMBL" id="NOV50128.1"/>
    </source>
</evidence>
<feature type="coiled-coil region" evidence="5">
    <location>
        <begin position="173"/>
        <end position="211"/>
    </location>
</feature>
<keyword evidence="4" id="KW-1015">Disulfide bond</keyword>
<feature type="chain" id="PRO_5027116254" description="Glucosidase 2 subunit beta" evidence="7">
    <location>
        <begin position="19"/>
        <end position="503"/>
    </location>
</feature>
<evidence type="ECO:0000256" key="2">
    <source>
        <dbReference type="ARBA" id="ARBA00022729"/>
    </source>
</evidence>
<dbReference type="InterPro" id="IPR036055">
    <property type="entry name" value="LDL_receptor-like_sf"/>
</dbReference>
<dbReference type="PANTHER" id="PTHR12630">
    <property type="entry name" value="N-LINKED OLIGOSACCHARIDE PROCESSING"/>
    <property type="match status" value="1"/>
</dbReference>
<dbReference type="InterPro" id="IPR039794">
    <property type="entry name" value="Gtb1-like"/>
</dbReference>
<feature type="domain" description="MRH" evidence="8">
    <location>
        <begin position="391"/>
        <end position="492"/>
    </location>
</feature>
<evidence type="ECO:0000256" key="3">
    <source>
        <dbReference type="ARBA" id="ARBA00022824"/>
    </source>
</evidence>
<dbReference type="EMBL" id="GIIL01006402">
    <property type="protein sequence ID" value="NOV50128.1"/>
    <property type="molecule type" value="Transcribed_RNA"/>
</dbReference>